<organism evidence="1">
    <name type="scientific">Dickeya oryzae</name>
    <dbReference type="NCBI Taxonomy" id="1240404"/>
    <lineage>
        <taxon>Bacteria</taxon>
        <taxon>Pseudomonadati</taxon>
        <taxon>Pseudomonadota</taxon>
        <taxon>Gammaproteobacteria</taxon>
        <taxon>Enterobacterales</taxon>
        <taxon>Pectobacteriaceae</taxon>
        <taxon>Dickeya</taxon>
    </lineage>
</organism>
<proteinExistence type="predicted"/>
<accession>A0AB39ICE3</accession>
<dbReference type="RefSeq" id="WP_226101131.1">
    <property type="nucleotide sequence ID" value="NZ_CP162411.1"/>
</dbReference>
<dbReference type="EMBL" id="CP162411">
    <property type="protein sequence ID" value="XDL13484.1"/>
    <property type="molecule type" value="Genomic_DNA"/>
</dbReference>
<name>A0AB39ICE3_9GAMM</name>
<reference evidence="1" key="1">
    <citation type="submission" date="2024-07" db="EMBL/GenBank/DDBJ databases">
        <authorList>
            <person name="Pedron J."/>
        </authorList>
    </citation>
    <scope>NUCLEOTIDE SEQUENCE</scope>
    <source>
        <strain evidence="1">A642-S2-A17</strain>
    </source>
</reference>
<sequence>MSVVMMKRSVWGAQVAILWGVVMGGTTLLAGCGGAEPTEQEIRQAVDESVTQTNQEIKQRVGSLFNDEMLIKINSLKRLSCINIENNTYQCNVELDITPPQGGNKKETVVLVFIRENGRCQIIK</sequence>
<protein>
    <recommendedName>
        <fullName evidence="2">Lipoprotein</fullName>
    </recommendedName>
</protein>
<dbReference type="PROSITE" id="PS51257">
    <property type="entry name" value="PROKAR_LIPOPROTEIN"/>
    <property type="match status" value="1"/>
</dbReference>
<evidence type="ECO:0008006" key="2">
    <source>
        <dbReference type="Google" id="ProtNLM"/>
    </source>
</evidence>
<gene>
    <name evidence="1" type="ORF">LF923_0014925</name>
</gene>
<evidence type="ECO:0000313" key="1">
    <source>
        <dbReference type="EMBL" id="XDL13484.1"/>
    </source>
</evidence>
<dbReference type="AlphaFoldDB" id="A0AB39ICE3"/>